<dbReference type="Gene3D" id="1.10.760.10">
    <property type="entry name" value="Cytochrome c-like domain"/>
    <property type="match status" value="1"/>
</dbReference>
<dbReference type="GO" id="GO:0020037">
    <property type="term" value="F:heme binding"/>
    <property type="evidence" value="ECO:0007669"/>
    <property type="project" value="InterPro"/>
</dbReference>
<feature type="chain" id="PRO_5037712795" evidence="5">
    <location>
        <begin position="25"/>
        <end position="135"/>
    </location>
</feature>
<dbReference type="InterPro" id="IPR009056">
    <property type="entry name" value="Cyt_c-like_dom"/>
</dbReference>
<evidence type="ECO:0000256" key="2">
    <source>
        <dbReference type="ARBA" id="ARBA00022723"/>
    </source>
</evidence>
<keyword evidence="3 4" id="KW-0408">Iron</keyword>
<dbReference type="AlphaFoldDB" id="A0A923S9Y6"/>
<dbReference type="SUPFAM" id="SSF46626">
    <property type="entry name" value="Cytochrome c"/>
    <property type="match status" value="1"/>
</dbReference>
<keyword evidence="8" id="KW-1185">Reference proteome</keyword>
<reference evidence="7" key="1">
    <citation type="submission" date="2020-08" db="EMBL/GenBank/DDBJ databases">
        <title>Ramlibacter sp. USB13 16S ribosomal RNA gene genome sequencing and assembly.</title>
        <authorList>
            <person name="Kang M."/>
        </authorList>
    </citation>
    <scope>NUCLEOTIDE SEQUENCE</scope>
    <source>
        <strain evidence="7">USB13</strain>
    </source>
</reference>
<dbReference type="EMBL" id="JACORT010000001">
    <property type="protein sequence ID" value="MBC5782215.1"/>
    <property type="molecule type" value="Genomic_DNA"/>
</dbReference>
<protein>
    <submittedName>
        <fullName evidence="7">C-type cytochrome</fullName>
    </submittedName>
</protein>
<accession>A0A923S9Y6</accession>
<dbReference type="PROSITE" id="PS51007">
    <property type="entry name" value="CYTC"/>
    <property type="match status" value="1"/>
</dbReference>
<dbReference type="Pfam" id="PF13442">
    <property type="entry name" value="Cytochrome_CBB3"/>
    <property type="match status" value="1"/>
</dbReference>
<dbReference type="GO" id="GO:0046872">
    <property type="term" value="F:metal ion binding"/>
    <property type="evidence" value="ECO:0007669"/>
    <property type="project" value="UniProtKB-KW"/>
</dbReference>
<evidence type="ECO:0000256" key="5">
    <source>
        <dbReference type="SAM" id="SignalP"/>
    </source>
</evidence>
<keyword evidence="1 4" id="KW-0349">Heme</keyword>
<proteinExistence type="predicted"/>
<evidence type="ECO:0000256" key="3">
    <source>
        <dbReference type="ARBA" id="ARBA00023004"/>
    </source>
</evidence>
<evidence type="ECO:0000259" key="6">
    <source>
        <dbReference type="PROSITE" id="PS51007"/>
    </source>
</evidence>
<dbReference type="GO" id="GO:0009055">
    <property type="term" value="F:electron transfer activity"/>
    <property type="evidence" value="ECO:0007669"/>
    <property type="project" value="InterPro"/>
</dbReference>
<evidence type="ECO:0000313" key="8">
    <source>
        <dbReference type="Proteomes" id="UP000608513"/>
    </source>
</evidence>
<feature type="domain" description="Cytochrome c" evidence="6">
    <location>
        <begin position="40"/>
        <end position="119"/>
    </location>
</feature>
<evidence type="ECO:0000313" key="7">
    <source>
        <dbReference type="EMBL" id="MBC5782215.1"/>
    </source>
</evidence>
<organism evidence="7 8">
    <name type="scientific">Ramlibacter cellulosilyticus</name>
    <dbReference type="NCBI Taxonomy" id="2764187"/>
    <lineage>
        <taxon>Bacteria</taxon>
        <taxon>Pseudomonadati</taxon>
        <taxon>Pseudomonadota</taxon>
        <taxon>Betaproteobacteria</taxon>
        <taxon>Burkholderiales</taxon>
        <taxon>Comamonadaceae</taxon>
        <taxon>Ramlibacter</taxon>
    </lineage>
</organism>
<evidence type="ECO:0000256" key="4">
    <source>
        <dbReference type="PROSITE-ProRule" id="PRU00433"/>
    </source>
</evidence>
<name>A0A923S9Y6_9BURK</name>
<keyword evidence="5" id="KW-0732">Signal</keyword>
<feature type="signal peptide" evidence="5">
    <location>
        <begin position="1"/>
        <end position="24"/>
    </location>
</feature>
<comment type="caution">
    <text evidence="7">The sequence shown here is derived from an EMBL/GenBank/DDBJ whole genome shotgun (WGS) entry which is preliminary data.</text>
</comment>
<sequence>MTRVARGLMFIVLPLALAGGSAWAQDPAPYKVVDGYKVDPVTMTGFRTWRAAACDRCHGANQEGLVGPSLLTSLKTLTKDEFVKVVREGRQDKGMVAFADNKTVMDNLDALYAYLKGRSDGAITRARVEPMAGGG</sequence>
<keyword evidence="2 4" id="KW-0479">Metal-binding</keyword>
<dbReference type="RefSeq" id="WP_187074925.1">
    <property type="nucleotide sequence ID" value="NZ_JACORT010000001.1"/>
</dbReference>
<evidence type="ECO:0000256" key="1">
    <source>
        <dbReference type="ARBA" id="ARBA00022617"/>
    </source>
</evidence>
<gene>
    <name evidence="7" type="ORF">H8N03_04610</name>
</gene>
<dbReference type="Proteomes" id="UP000608513">
    <property type="component" value="Unassembled WGS sequence"/>
</dbReference>
<dbReference type="InterPro" id="IPR036909">
    <property type="entry name" value="Cyt_c-like_dom_sf"/>
</dbReference>